<organism evidence="1">
    <name type="scientific">Rhizophagus irregularis (strain DAOM 181602 / DAOM 197198 / MUCL 43194)</name>
    <name type="common">Arbuscular mycorrhizal fungus</name>
    <name type="synonym">Glomus intraradices</name>
    <dbReference type="NCBI Taxonomy" id="747089"/>
    <lineage>
        <taxon>Eukaryota</taxon>
        <taxon>Fungi</taxon>
        <taxon>Fungi incertae sedis</taxon>
        <taxon>Mucoromycota</taxon>
        <taxon>Glomeromycotina</taxon>
        <taxon>Glomeromycetes</taxon>
        <taxon>Glomerales</taxon>
        <taxon>Glomeraceae</taxon>
        <taxon>Rhizophagus</taxon>
    </lineage>
</organism>
<reference evidence="1" key="1">
    <citation type="submission" date="2013-07" db="EMBL/GenBank/DDBJ databases">
        <title>The genome of an arbuscular mycorrhizal fungus provides insights into the evolution of the oldest plant symbiosis.</title>
        <authorList>
            <consortium name="DOE Joint Genome Institute"/>
            <person name="Tisserant E."/>
            <person name="Malbreil M."/>
            <person name="Kuo A."/>
            <person name="Kohler A."/>
            <person name="Symeonidi A."/>
            <person name="Balestrini R."/>
            <person name="Charron P."/>
            <person name="Duensing N."/>
            <person name="Frei-dit-Frey N."/>
            <person name="Gianinazzi-Pearson V."/>
            <person name="Gilbert B."/>
            <person name="Handa Y."/>
            <person name="Hijri M."/>
            <person name="Kaul R."/>
            <person name="Kawaguchi M."/>
            <person name="Krajinski F."/>
            <person name="Lammers P."/>
            <person name="Lapierre D."/>
            <person name="Masclaux F.G."/>
            <person name="Murat C."/>
            <person name="Morin E."/>
            <person name="Ndikumana S."/>
            <person name="Pagni M."/>
            <person name="Petitpierre D."/>
            <person name="Requena N."/>
            <person name="Rosikiewicz P."/>
            <person name="Riley R."/>
            <person name="Saito K."/>
            <person name="San Clemente H."/>
            <person name="Shapiro H."/>
            <person name="van Tuinen D."/>
            <person name="Becard G."/>
            <person name="Bonfante P."/>
            <person name="Paszkowski U."/>
            <person name="Shachar-Hill Y."/>
            <person name="Young J.P."/>
            <person name="Sanders I.R."/>
            <person name="Henrissat B."/>
            <person name="Rensing S.A."/>
            <person name="Grigoriev I.V."/>
            <person name="Corradi N."/>
            <person name="Roux C."/>
            <person name="Martin F."/>
        </authorList>
    </citation>
    <scope>NUCLEOTIDE SEQUENCE</scope>
    <source>
        <strain evidence="1">DAOM 197198</strain>
    </source>
</reference>
<evidence type="ECO:0000313" key="1">
    <source>
        <dbReference type="EMBL" id="ESA12660.1"/>
    </source>
</evidence>
<protein>
    <submittedName>
        <fullName evidence="1">Uncharacterized protein</fullName>
    </submittedName>
</protein>
<dbReference type="HOGENOM" id="CLU_152100_0_0_1"/>
<accession>U9TX33</accession>
<proteinExistence type="predicted"/>
<dbReference type="AlphaFoldDB" id="U9TX33"/>
<dbReference type="EMBL" id="KI284699">
    <property type="protein sequence ID" value="ESA12660.1"/>
    <property type="molecule type" value="Genomic_DNA"/>
</dbReference>
<gene>
    <name evidence="1" type="ORF">GLOINDRAFT_26885</name>
</gene>
<name>U9TX33_RHIID</name>
<sequence>MEFGEMGFGEMSLRPVNSFLVQIYTKTIYWVGGGEMAKSPDTFLAFLSLTEGYLIWIQNKLVRGTVSISTALKRRDGGVIDEQTASAHKGYHLNVPNNYPQYYLSFDVLGTQQQLKERGPINNTQDYCWHYHGNSLKWNSI</sequence>